<evidence type="ECO:0000256" key="3">
    <source>
        <dbReference type="SAM" id="MobiDB-lite"/>
    </source>
</evidence>
<evidence type="ECO:0000259" key="4">
    <source>
        <dbReference type="PROSITE" id="PS50207"/>
    </source>
</evidence>
<dbReference type="Gene3D" id="3.30.70.1470">
    <property type="entry name" value="Caspase-like"/>
    <property type="match status" value="1"/>
</dbReference>
<dbReference type="InterPro" id="IPR002398">
    <property type="entry name" value="Pept_C14"/>
</dbReference>
<comment type="similarity">
    <text evidence="1 2">Belongs to the peptidase C14A family.</text>
</comment>
<dbReference type="InterPro" id="IPR011600">
    <property type="entry name" value="Pept_C14_caspase"/>
</dbReference>
<dbReference type="GO" id="GO:0005737">
    <property type="term" value="C:cytoplasm"/>
    <property type="evidence" value="ECO:0007669"/>
    <property type="project" value="TreeGrafter"/>
</dbReference>
<organism evidence="6 7">
    <name type="scientific">Lingula anatina</name>
    <name type="common">Brachiopod</name>
    <name type="synonym">Lingula unguis</name>
    <dbReference type="NCBI Taxonomy" id="7574"/>
    <lineage>
        <taxon>Eukaryota</taxon>
        <taxon>Metazoa</taxon>
        <taxon>Spiralia</taxon>
        <taxon>Lophotrochozoa</taxon>
        <taxon>Brachiopoda</taxon>
        <taxon>Linguliformea</taxon>
        <taxon>Lingulata</taxon>
        <taxon>Lingulida</taxon>
        <taxon>Linguloidea</taxon>
        <taxon>Lingulidae</taxon>
        <taxon>Lingula</taxon>
    </lineage>
</organism>
<dbReference type="InterPro" id="IPR002138">
    <property type="entry name" value="Pept_C14_p10"/>
</dbReference>
<protein>
    <submittedName>
        <fullName evidence="7">Caspase-3</fullName>
    </submittedName>
</protein>
<dbReference type="PANTHER" id="PTHR10454">
    <property type="entry name" value="CASPASE"/>
    <property type="match status" value="1"/>
</dbReference>
<dbReference type="GO" id="GO:0004197">
    <property type="term" value="F:cysteine-type endopeptidase activity"/>
    <property type="evidence" value="ECO:0007669"/>
    <property type="project" value="InterPro"/>
</dbReference>
<dbReference type="Gene3D" id="3.40.50.1460">
    <property type="match status" value="1"/>
</dbReference>
<name>A0A1S3JMN6_LINAN</name>
<dbReference type="GO" id="GO:0006508">
    <property type="term" value="P:proteolysis"/>
    <property type="evidence" value="ECO:0007669"/>
    <property type="project" value="InterPro"/>
</dbReference>
<gene>
    <name evidence="7" type="primary">LOC106174578</name>
</gene>
<dbReference type="Proteomes" id="UP000085678">
    <property type="component" value="Unplaced"/>
</dbReference>
<keyword evidence="6" id="KW-1185">Reference proteome</keyword>
<evidence type="ECO:0000259" key="5">
    <source>
        <dbReference type="PROSITE" id="PS50208"/>
    </source>
</evidence>
<dbReference type="AlphaFoldDB" id="A0A1S3JMN6"/>
<evidence type="ECO:0000313" key="6">
    <source>
        <dbReference type="Proteomes" id="UP000085678"/>
    </source>
</evidence>
<feature type="domain" description="Caspase family p10" evidence="4">
    <location>
        <begin position="186"/>
        <end position="297"/>
    </location>
</feature>
<dbReference type="InterPro" id="IPR029030">
    <property type="entry name" value="Caspase-like_dom_sf"/>
</dbReference>
<feature type="region of interest" description="Disordered" evidence="3">
    <location>
        <begin position="1"/>
        <end position="28"/>
    </location>
</feature>
<dbReference type="KEGG" id="lak:106174578"/>
<dbReference type="Pfam" id="PF00656">
    <property type="entry name" value="Peptidase_C14"/>
    <property type="match status" value="1"/>
</dbReference>
<evidence type="ECO:0000256" key="2">
    <source>
        <dbReference type="RuleBase" id="RU003971"/>
    </source>
</evidence>
<dbReference type="GO" id="GO:0006915">
    <property type="term" value="P:apoptotic process"/>
    <property type="evidence" value="ECO:0007669"/>
    <property type="project" value="TreeGrafter"/>
</dbReference>
<feature type="compositionally biased region" description="Basic and acidic residues" evidence="3">
    <location>
        <begin position="18"/>
        <end position="28"/>
    </location>
</feature>
<dbReference type="GeneID" id="106174578"/>
<feature type="domain" description="Caspase family p20" evidence="5">
    <location>
        <begin position="66"/>
        <end position="160"/>
    </location>
</feature>
<dbReference type="PROSITE" id="PS50207">
    <property type="entry name" value="CASPASE_P10"/>
    <property type="match status" value="1"/>
</dbReference>
<evidence type="ECO:0000256" key="1">
    <source>
        <dbReference type="ARBA" id="ARBA00010134"/>
    </source>
</evidence>
<dbReference type="OrthoDB" id="6116485at2759"/>
<dbReference type="InterPro" id="IPR001309">
    <property type="entry name" value="Pept_C14_p20"/>
</dbReference>
<dbReference type="GO" id="GO:0043525">
    <property type="term" value="P:positive regulation of neuron apoptotic process"/>
    <property type="evidence" value="ECO:0007669"/>
    <property type="project" value="TreeGrafter"/>
</dbReference>
<dbReference type="InParanoid" id="A0A1S3JMN6"/>
<reference evidence="7" key="1">
    <citation type="submission" date="2025-08" db="UniProtKB">
        <authorList>
            <consortium name="RefSeq"/>
        </authorList>
    </citation>
    <scope>IDENTIFICATION</scope>
    <source>
        <tissue evidence="7">Gonads</tissue>
    </source>
</reference>
<dbReference type="STRING" id="7574.A0A1S3JMN6"/>
<evidence type="ECO:0000313" key="7">
    <source>
        <dbReference type="RefSeq" id="XP_013411650.1"/>
    </source>
</evidence>
<accession>A0A1S3JMN6</accession>
<dbReference type="SMART" id="SM00115">
    <property type="entry name" value="CASc"/>
    <property type="match status" value="1"/>
</dbReference>
<sequence>MDDTETDTPPSRGGFVDLGKDKRPDKQVAHVRAGPENEYPMDYRYMGKAIIFNIMEFKGSGIKRKDVDAAKLYGKLEDLKFQVSLKNNFSAEEIKDCLARVAKENHQDMACFMCIILTRGREGLILGKDRSIPVEELLQPFKGNKCPSLAGKPKIFLIQADQDITFEKESADFFPLGTKYKPEETKKYRIPAEADFLVATSVIPGKWSWDITLPTASHFKKYKNASCFIHHLCEMLEKESEQEEESERLDLLTLFMRVSQLATCDVQQALGDTHKALFEEYDLIPCVTSTLTKDIIFPISD</sequence>
<proteinExistence type="inferred from homology"/>
<dbReference type="SUPFAM" id="SSF52129">
    <property type="entry name" value="Caspase-like"/>
    <property type="match status" value="1"/>
</dbReference>
<dbReference type="PANTHER" id="PTHR10454:SF232">
    <property type="entry name" value="AT03047P-RELATED"/>
    <property type="match status" value="1"/>
</dbReference>
<dbReference type="InterPro" id="IPR015917">
    <property type="entry name" value="Pept_C14A"/>
</dbReference>
<dbReference type="PRINTS" id="PR00376">
    <property type="entry name" value="IL1BCENZYME"/>
</dbReference>
<dbReference type="RefSeq" id="XP_013411650.1">
    <property type="nucleotide sequence ID" value="XM_013556196.2"/>
</dbReference>
<dbReference type="PROSITE" id="PS50208">
    <property type="entry name" value="CASPASE_P20"/>
    <property type="match status" value="1"/>
</dbReference>